<dbReference type="Gene3D" id="3.40.630.30">
    <property type="match status" value="1"/>
</dbReference>
<dbReference type="SUPFAM" id="SSF55729">
    <property type="entry name" value="Acyl-CoA N-acyltransferases (Nat)"/>
    <property type="match status" value="1"/>
</dbReference>
<name>A0ABU1U0K5_9BACL</name>
<evidence type="ECO:0000313" key="2">
    <source>
        <dbReference type="EMBL" id="MDR7072985.1"/>
    </source>
</evidence>
<dbReference type="InterPro" id="IPR000182">
    <property type="entry name" value="GNAT_dom"/>
</dbReference>
<accession>A0ABU1U0K5</accession>
<dbReference type="RefSeq" id="WP_310258383.1">
    <property type="nucleotide sequence ID" value="NZ_JAVDWA010000003.1"/>
</dbReference>
<dbReference type="EMBL" id="JAVDWA010000003">
    <property type="protein sequence ID" value="MDR7072985.1"/>
    <property type="molecule type" value="Genomic_DNA"/>
</dbReference>
<dbReference type="InterPro" id="IPR016181">
    <property type="entry name" value="Acyl_CoA_acyltransferase"/>
</dbReference>
<feature type="domain" description="N-acetyltransferase" evidence="1">
    <location>
        <begin position="1"/>
        <end position="138"/>
    </location>
</feature>
<gene>
    <name evidence="2" type="ORF">J2X07_001971</name>
</gene>
<dbReference type="PROSITE" id="PS51186">
    <property type="entry name" value="GNAT"/>
    <property type="match status" value="1"/>
</dbReference>
<comment type="caution">
    <text evidence="2">The sequence shown here is derived from an EMBL/GenBank/DDBJ whole genome shotgun (WGS) entry which is preliminary data.</text>
</comment>
<evidence type="ECO:0000313" key="3">
    <source>
        <dbReference type="Proteomes" id="UP001258181"/>
    </source>
</evidence>
<dbReference type="CDD" id="cd04301">
    <property type="entry name" value="NAT_SF"/>
    <property type="match status" value="1"/>
</dbReference>
<dbReference type="Proteomes" id="UP001258181">
    <property type="component" value="Unassembled WGS sequence"/>
</dbReference>
<reference evidence="2 3" key="1">
    <citation type="submission" date="2023-07" db="EMBL/GenBank/DDBJ databases">
        <title>Sorghum-associated microbial communities from plants grown in Nebraska, USA.</title>
        <authorList>
            <person name="Schachtman D."/>
        </authorList>
    </citation>
    <scope>NUCLEOTIDE SEQUENCE [LARGE SCALE GENOMIC DNA]</scope>
    <source>
        <strain evidence="2 3">BE211</strain>
    </source>
</reference>
<protein>
    <submittedName>
        <fullName evidence="2">RimJ/RimL family protein N-acetyltransferase</fullName>
    </submittedName>
</protein>
<organism evidence="2 3">
    <name type="scientific">Fictibacillus barbaricus</name>
    <dbReference type="NCBI Taxonomy" id="182136"/>
    <lineage>
        <taxon>Bacteria</taxon>
        <taxon>Bacillati</taxon>
        <taxon>Bacillota</taxon>
        <taxon>Bacilli</taxon>
        <taxon>Bacillales</taxon>
        <taxon>Fictibacillaceae</taxon>
        <taxon>Fictibacillus</taxon>
    </lineage>
</organism>
<proteinExistence type="predicted"/>
<sequence>MKIRLADQNDVQQVITLDGEMIGHNQRKKQIETAIQHERCLVIYEQTELAGFLLYNTEFFECCFISLLMIKPSFQRKGLAKELLMTMDKFSPTNKIFSSTNQSNEAMHNVFEGCGYIKSGIIENLDEDDPEIIYFKKR</sequence>
<keyword evidence="3" id="KW-1185">Reference proteome</keyword>
<dbReference type="Pfam" id="PF00583">
    <property type="entry name" value="Acetyltransf_1"/>
    <property type="match status" value="1"/>
</dbReference>
<evidence type="ECO:0000259" key="1">
    <source>
        <dbReference type="PROSITE" id="PS51186"/>
    </source>
</evidence>